<dbReference type="PANTHER" id="PTHR46468">
    <property type="entry name" value="SENTRIN-SPECIFIC PROTEASE 8"/>
    <property type="match status" value="1"/>
</dbReference>
<dbReference type="PROSITE" id="PS50600">
    <property type="entry name" value="ULP_PROTEASE"/>
    <property type="match status" value="1"/>
</dbReference>
<organism evidence="6 7">
    <name type="scientific">Xylophilus ampelinus</name>
    <dbReference type="NCBI Taxonomy" id="54067"/>
    <lineage>
        <taxon>Bacteria</taxon>
        <taxon>Pseudomonadati</taxon>
        <taxon>Pseudomonadota</taxon>
        <taxon>Betaproteobacteria</taxon>
        <taxon>Burkholderiales</taxon>
        <taxon>Xylophilus</taxon>
    </lineage>
</organism>
<dbReference type="InterPro" id="IPR038765">
    <property type="entry name" value="Papain-like_cys_pep_sf"/>
</dbReference>
<protein>
    <submittedName>
        <fullName evidence="6">Type III effector protein XopD</fullName>
    </submittedName>
</protein>
<reference evidence="6 7" key="1">
    <citation type="submission" date="2018-06" db="EMBL/GenBank/DDBJ databases">
        <title>Genomic Encyclopedia of Type Strains, Phase III (KMG-III): the genomes of soil and plant-associated and newly described type strains.</title>
        <authorList>
            <person name="Whitman W."/>
        </authorList>
    </citation>
    <scope>NUCLEOTIDE SEQUENCE [LARGE SCALE GENOMIC DNA]</scope>
    <source>
        <strain evidence="6 7">CECT 7646</strain>
    </source>
</reference>
<evidence type="ECO:0000256" key="3">
    <source>
        <dbReference type="ARBA" id="ARBA00022807"/>
    </source>
</evidence>
<gene>
    <name evidence="6" type="ORF">DFQ15_10953</name>
</gene>
<feature type="domain" description="Ubiquitin-like protease family profile" evidence="5">
    <location>
        <begin position="163"/>
        <end position="333"/>
    </location>
</feature>
<dbReference type="GO" id="GO:0008234">
    <property type="term" value="F:cysteine-type peptidase activity"/>
    <property type="evidence" value="ECO:0007669"/>
    <property type="project" value="UniProtKB-KW"/>
</dbReference>
<dbReference type="Gene3D" id="3.40.395.10">
    <property type="entry name" value="Adenoviral Proteinase, Chain A"/>
    <property type="match status" value="1"/>
</dbReference>
<dbReference type="GO" id="GO:0006508">
    <property type="term" value="P:proteolysis"/>
    <property type="evidence" value="ECO:0007669"/>
    <property type="project" value="UniProtKB-KW"/>
</dbReference>
<evidence type="ECO:0000256" key="4">
    <source>
        <dbReference type="SAM" id="MobiDB-lite"/>
    </source>
</evidence>
<evidence type="ECO:0000259" key="5">
    <source>
        <dbReference type="PROSITE" id="PS50600"/>
    </source>
</evidence>
<dbReference type="GO" id="GO:0019784">
    <property type="term" value="F:deNEDDylase activity"/>
    <property type="evidence" value="ECO:0007669"/>
    <property type="project" value="InterPro"/>
</dbReference>
<dbReference type="EMBL" id="QJTC01000009">
    <property type="protein sequence ID" value="PYE78140.1"/>
    <property type="molecule type" value="Genomic_DNA"/>
</dbReference>
<evidence type="ECO:0000256" key="2">
    <source>
        <dbReference type="ARBA" id="ARBA00022801"/>
    </source>
</evidence>
<comment type="caution">
    <text evidence="6">The sequence shown here is derived from an EMBL/GenBank/DDBJ whole genome shotgun (WGS) entry which is preliminary data.</text>
</comment>
<dbReference type="Pfam" id="PF02902">
    <property type="entry name" value="Peptidase_C48"/>
    <property type="match status" value="1"/>
</dbReference>
<name>A0A318SMP3_9BURK</name>
<sequence length="395" mass="43217">MGYATQPATPQYPARSHDSIFGGLSSLNEGVYREYDIDTPGEVEQPWRTATPVAHETEPATPQYPARSHDSIFGGLSSLNEGVYREYDLNTPGEVEQPWRTATPVAHETEPATPQYPARSHDSIFGGLSSLNEGVYREYDIDTPGEVEQPWRTATPVATPERIVVDDLPSPQIAESTGLGGLTAHSYLGDEHLFAYTNALALQLDGRPNAELLNFADPAQVALLVSEDRRQRRDVLRRLAGSGTPPIVFLPINDTNRHWSLLVIDRRTNQAFHYDSLVQPGHAQHATGTYQYALARKAATAMGIDGPVSGMPIAQQRDGHSCGDHVLHGIEVLAHRVVDGTFQEPGGLDLSDIQPDRGRIADVVAGTGQFRADSGAEERAESTVTENKRRRLGRF</sequence>
<evidence type="ECO:0000256" key="1">
    <source>
        <dbReference type="ARBA" id="ARBA00022670"/>
    </source>
</evidence>
<dbReference type="InterPro" id="IPR044613">
    <property type="entry name" value="Nep1/2-like"/>
</dbReference>
<evidence type="ECO:0000313" key="6">
    <source>
        <dbReference type="EMBL" id="PYE78140.1"/>
    </source>
</evidence>
<dbReference type="InterPro" id="IPR003653">
    <property type="entry name" value="Peptidase_C48_C"/>
</dbReference>
<accession>A0A318SMP3</accession>
<feature type="region of interest" description="Disordered" evidence="4">
    <location>
        <begin position="371"/>
        <end position="395"/>
    </location>
</feature>
<keyword evidence="7" id="KW-1185">Reference proteome</keyword>
<keyword evidence="1" id="KW-0645">Protease</keyword>
<keyword evidence="3" id="KW-0788">Thiol protease</keyword>
<feature type="region of interest" description="Disordered" evidence="4">
    <location>
        <begin position="1"/>
        <end position="20"/>
    </location>
</feature>
<evidence type="ECO:0000313" key="7">
    <source>
        <dbReference type="Proteomes" id="UP000247540"/>
    </source>
</evidence>
<proteinExistence type="predicted"/>
<keyword evidence="2" id="KW-0378">Hydrolase</keyword>
<dbReference type="GO" id="GO:0000338">
    <property type="term" value="P:protein deneddylation"/>
    <property type="evidence" value="ECO:0007669"/>
    <property type="project" value="TreeGrafter"/>
</dbReference>
<dbReference type="Proteomes" id="UP000247540">
    <property type="component" value="Unassembled WGS sequence"/>
</dbReference>
<dbReference type="AlphaFoldDB" id="A0A318SMP3"/>
<dbReference type="PANTHER" id="PTHR46468:SF1">
    <property type="entry name" value="SENTRIN-SPECIFIC PROTEASE 8"/>
    <property type="match status" value="1"/>
</dbReference>
<dbReference type="SUPFAM" id="SSF54001">
    <property type="entry name" value="Cysteine proteinases"/>
    <property type="match status" value="1"/>
</dbReference>